<feature type="compositionally biased region" description="Low complexity" evidence="1">
    <location>
        <begin position="126"/>
        <end position="139"/>
    </location>
</feature>
<reference evidence="3" key="1">
    <citation type="submission" date="2020-09" db="EMBL/GenBank/DDBJ databases">
        <title>Streptomyces grisecoloratus sp. nov., isolated from cotton soil.</title>
        <authorList>
            <person name="Xing L."/>
        </authorList>
    </citation>
    <scope>NUCLEOTIDE SEQUENCE</scope>
    <source>
        <strain evidence="3">TRM S81-3</strain>
    </source>
</reference>
<keyword evidence="2" id="KW-0732">Signal</keyword>
<name>A0A926L280_9ACTN</name>
<sequence>MRPKRYLALLGVPLGASFMLYPVGSAQAAEASPSVAPSQACRALALGPPTPSGNAVGNITANGFDGAEQVRVIADGQVIATASAVAGAVAVNGITLSARSYTVEGLTSQRAATCPGPGPATPTPTGPATDPAAPAGAAAVRAEGRRDGLADGLAGCRLGRVVTDAQEDEEGPRNEEYFAGYAAGKAEALNRAACLNRPATPPGQTPGQTPGQVTPGQTPGQTPPGQNPNRPGRGGGR</sequence>
<feature type="chain" id="PRO_5037735364" description="Secreted protein" evidence="2">
    <location>
        <begin position="29"/>
        <end position="237"/>
    </location>
</feature>
<evidence type="ECO:0008006" key="5">
    <source>
        <dbReference type="Google" id="ProtNLM"/>
    </source>
</evidence>
<protein>
    <recommendedName>
        <fullName evidence="5">Secreted protein</fullName>
    </recommendedName>
</protein>
<feature type="compositionally biased region" description="Low complexity" evidence="1">
    <location>
        <begin position="205"/>
        <end position="220"/>
    </location>
</feature>
<comment type="caution">
    <text evidence="3">The sequence shown here is derived from an EMBL/GenBank/DDBJ whole genome shotgun (WGS) entry which is preliminary data.</text>
</comment>
<organism evidence="3 4">
    <name type="scientific">Streptomyces griseicoloratus</name>
    <dbReference type="NCBI Taxonomy" id="2752516"/>
    <lineage>
        <taxon>Bacteria</taxon>
        <taxon>Bacillati</taxon>
        <taxon>Actinomycetota</taxon>
        <taxon>Actinomycetes</taxon>
        <taxon>Kitasatosporales</taxon>
        <taxon>Streptomycetaceae</taxon>
        <taxon>Streptomyces</taxon>
    </lineage>
</organism>
<dbReference type="RefSeq" id="WP_188181556.1">
    <property type="nucleotide sequence ID" value="NZ_JACVQF010000189.1"/>
</dbReference>
<feature type="compositionally biased region" description="Pro residues" evidence="1">
    <location>
        <begin position="116"/>
        <end position="125"/>
    </location>
</feature>
<evidence type="ECO:0000313" key="4">
    <source>
        <dbReference type="Proteomes" id="UP000621210"/>
    </source>
</evidence>
<feature type="region of interest" description="Disordered" evidence="1">
    <location>
        <begin position="110"/>
        <end position="144"/>
    </location>
</feature>
<reference evidence="3" key="2">
    <citation type="submission" date="2020-09" db="EMBL/GenBank/DDBJ databases">
        <authorList>
            <person name="Luo X."/>
        </authorList>
    </citation>
    <scope>NUCLEOTIDE SEQUENCE</scope>
    <source>
        <strain evidence="3">TRM S81-3</strain>
    </source>
</reference>
<feature type="signal peptide" evidence="2">
    <location>
        <begin position="1"/>
        <end position="28"/>
    </location>
</feature>
<dbReference type="AlphaFoldDB" id="A0A926L280"/>
<evidence type="ECO:0000256" key="1">
    <source>
        <dbReference type="SAM" id="MobiDB-lite"/>
    </source>
</evidence>
<accession>A0A926L280</accession>
<dbReference type="Proteomes" id="UP000621210">
    <property type="component" value="Unassembled WGS sequence"/>
</dbReference>
<gene>
    <name evidence="3" type="ORF">H0H10_15640</name>
</gene>
<proteinExistence type="predicted"/>
<dbReference type="EMBL" id="JACVQF010000189">
    <property type="protein sequence ID" value="MBD0420560.1"/>
    <property type="molecule type" value="Genomic_DNA"/>
</dbReference>
<evidence type="ECO:0000256" key="2">
    <source>
        <dbReference type="SAM" id="SignalP"/>
    </source>
</evidence>
<keyword evidence="4" id="KW-1185">Reference proteome</keyword>
<evidence type="ECO:0000313" key="3">
    <source>
        <dbReference type="EMBL" id="MBD0420560.1"/>
    </source>
</evidence>
<feature type="region of interest" description="Disordered" evidence="1">
    <location>
        <begin position="196"/>
        <end position="237"/>
    </location>
</feature>